<feature type="signal peptide" evidence="1">
    <location>
        <begin position="1"/>
        <end position="19"/>
    </location>
</feature>
<accession>A0A0B5AJG6</accession>
<gene>
    <name evidence="2" type="ORF">JMA_11780</name>
</gene>
<dbReference type="Proteomes" id="UP000031449">
    <property type="component" value="Chromosome"/>
</dbReference>
<evidence type="ECO:0008006" key="4">
    <source>
        <dbReference type="Google" id="ProtNLM"/>
    </source>
</evidence>
<feature type="chain" id="PRO_5002098049" description="DUF4247 domain-containing protein" evidence="1">
    <location>
        <begin position="20"/>
        <end position="195"/>
    </location>
</feature>
<dbReference type="HOGENOM" id="CLU_1394720_0_0_9"/>
<dbReference type="STRING" id="1508404.JMA_11780"/>
<reference evidence="2 3" key="1">
    <citation type="submission" date="2014-08" db="EMBL/GenBank/DDBJ databases">
        <title>Complete genome of a marine bacteria Jeotgalibacillus malaysiensis.</title>
        <authorList>
            <person name="Yaakop A.S."/>
            <person name="Chan K.-G."/>
            <person name="Goh K.M."/>
        </authorList>
    </citation>
    <scope>NUCLEOTIDE SEQUENCE [LARGE SCALE GENOMIC DNA]</scope>
    <source>
        <strain evidence="2 3">D5</strain>
    </source>
</reference>
<dbReference type="PROSITE" id="PS51257">
    <property type="entry name" value="PROKAR_LIPOPROTEIN"/>
    <property type="match status" value="1"/>
</dbReference>
<name>A0A0B5AJG6_9BACL</name>
<keyword evidence="3" id="KW-1185">Reference proteome</keyword>
<organism evidence="2 3">
    <name type="scientific">Jeotgalibacillus malaysiensis</name>
    <dbReference type="NCBI Taxonomy" id="1508404"/>
    <lineage>
        <taxon>Bacteria</taxon>
        <taxon>Bacillati</taxon>
        <taxon>Bacillota</taxon>
        <taxon>Bacilli</taxon>
        <taxon>Bacillales</taxon>
        <taxon>Caryophanaceae</taxon>
        <taxon>Jeotgalibacillus</taxon>
    </lineage>
</organism>
<protein>
    <recommendedName>
        <fullName evidence="4">DUF4247 domain-containing protein</fullName>
    </recommendedName>
</protein>
<dbReference type="EMBL" id="CP009416">
    <property type="protein sequence ID" value="AJD90495.1"/>
    <property type="molecule type" value="Genomic_DNA"/>
</dbReference>
<proteinExistence type="predicted"/>
<dbReference type="AlphaFoldDB" id="A0A0B5AJG6"/>
<evidence type="ECO:0000256" key="1">
    <source>
        <dbReference type="SAM" id="SignalP"/>
    </source>
</evidence>
<sequence length="195" mass="21633">MKRSVMSVMIIAVMLFVAACGNSGGSIFKDGIEDYISTTYTLYDTVESAENSDRYARIYQAENRDLATVSDELQNHETPDEMSDINDGKQIFIFDNVFVTLTESEDDPDTTLIEVAEEEFARNNYGPSFFEGYLLASLISNLFGTNWYDSRNRQCNLNPERCYGGYNSAGSYVGKNSTPTIRGSSNRGGGIGFGK</sequence>
<dbReference type="KEGG" id="jeo:JMA_11780"/>
<keyword evidence="1" id="KW-0732">Signal</keyword>
<dbReference type="BioCyc" id="JESP1508404:G14D9-10413-MONOMER"/>
<evidence type="ECO:0000313" key="2">
    <source>
        <dbReference type="EMBL" id="AJD90495.1"/>
    </source>
</evidence>
<evidence type="ECO:0000313" key="3">
    <source>
        <dbReference type="Proteomes" id="UP000031449"/>
    </source>
</evidence>